<dbReference type="PANTHER" id="PTHR42341">
    <property type="entry name" value="HYDROPHOBIN"/>
    <property type="match status" value="1"/>
</dbReference>
<feature type="chain" id="PRO_5012858177" description="Hydrophobin" evidence="4">
    <location>
        <begin position="16"/>
        <end position="84"/>
    </location>
</feature>
<evidence type="ECO:0000256" key="4">
    <source>
        <dbReference type="SAM" id="SignalP"/>
    </source>
</evidence>
<dbReference type="PANTHER" id="PTHR42341:SF1">
    <property type="entry name" value="HYDROPHOBIN"/>
    <property type="match status" value="1"/>
</dbReference>
<dbReference type="Pfam" id="PF06766">
    <property type="entry name" value="Hydrophobin_2"/>
    <property type="match status" value="1"/>
</dbReference>
<accession>A0A2C5X9G2</accession>
<dbReference type="InterPro" id="IPR036686">
    <property type="entry name" value="Class_II_Hydrophobin_sf"/>
</dbReference>
<keyword evidence="6" id="KW-1185">Reference proteome</keyword>
<dbReference type="AlphaFoldDB" id="A0A2C5X9G2"/>
<dbReference type="Gene3D" id="3.20.120.10">
    <property type="entry name" value="Hydrophobin"/>
    <property type="match status" value="1"/>
</dbReference>
<dbReference type="OrthoDB" id="4870850at2759"/>
<dbReference type="Proteomes" id="UP000226192">
    <property type="component" value="Unassembled WGS sequence"/>
</dbReference>
<evidence type="ECO:0008006" key="7">
    <source>
        <dbReference type="Google" id="ProtNLM"/>
    </source>
</evidence>
<name>A0A2C5X9G2_9HYPO</name>
<sequence>MKFFALVALATGVLGATDLCRDIGNSAKCCNGGVGNLLEGDCIAPVRTPLDSADFHALCAADGRTAQCCVIPVSGVGLLCDAAL</sequence>
<keyword evidence="4" id="KW-0732">Signal</keyword>
<organism evidence="5 6">
    <name type="scientific">Ophiocordyceps australis</name>
    <dbReference type="NCBI Taxonomy" id="1399860"/>
    <lineage>
        <taxon>Eukaryota</taxon>
        <taxon>Fungi</taxon>
        <taxon>Dikarya</taxon>
        <taxon>Ascomycota</taxon>
        <taxon>Pezizomycotina</taxon>
        <taxon>Sordariomycetes</taxon>
        <taxon>Hypocreomycetidae</taxon>
        <taxon>Hypocreales</taxon>
        <taxon>Ophiocordycipitaceae</taxon>
        <taxon>Ophiocordyceps</taxon>
    </lineage>
</organism>
<dbReference type="InterPro" id="IPR010636">
    <property type="entry name" value="Class_II_hydrophobin"/>
</dbReference>
<gene>
    <name evidence="5" type="ORF">CDD81_6414</name>
</gene>
<proteinExistence type="inferred from homology"/>
<evidence type="ECO:0000313" key="6">
    <source>
        <dbReference type="Proteomes" id="UP000226192"/>
    </source>
</evidence>
<dbReference type="SUPFAM" id="SSF101751">
    <property type="entry name" value="Hydrophobin II, HfbII"/>
    <property type="match status" value="1"/>
</dbReference>
<reference evidence="5 6" key="1">
    <citation type="submission" date="2017-06" db="EMBL/GenBank/DDBJ databases">
        <title>Ant-infecting Ophiocordyceps genomes reveal a high diversity of potential behavioral manipulation genes and a possible major role for enterotoxins.</title>
        <authorList>
            <person name="De Bekker C."/>
            <person name="Evans H.C."/>
            <person name="Brachmann A."/>
            <person name="Hughes D.P."/>
        </authorList>
    </citation>
    <scope>NUCLEOTIDE SEQUENCE [LARGE SCALE GENOMIC DNA]</scope>
    <source>
        <strain evidence="5 6">Map64</strain>
    </source>
</reference>
<dbReference type="EMBL" id="NJET01000059">
    <property type="protein sequence ID" value="PHH62989.1"/>
    <property type="molecule type" value="Genomic_DNA"/>
</dbReference>
<dbReference type="CDD" id="cd23508">
    <property type="entry name" value="hydrophobin_II"/>
    <property type="match status" value="1"/>
</dbReference>
<feature type="signal peptide" evidence="4">
    <location>
        <begin position="1"/>
        <end position="15"/>
    </location>
</feature>
<dbReference type="GO" id="GO:0005576">
    <property type="term" value="C:extracellular region"/>
    <property type="evidence" value="ECO:0007669"/>
    <property type="project" value="InterPro"/>
</dbReference>
<comment type="subcellular location">
    <subcellularLocation>
        <location evidence="1">Cell envelope</location>
    </subcellularLocation>
</comment>
<evidence type="ECO:0000313" key="5">
    <source>
        <dbReference type="EMBL" id="PHH62989.1"/>
    </source>
</evidence>
<keyword evidence="3" id="KW-1015">Disulfide bond</keyword>
<comment type="caution">
    <text evidence="5">The sequence shown here is derived from an EMBL/GenBank/DDBJ whole genome shotgun (WGS) entry which is preliminary data.</text>
</comment>
<evidence type="ECO:0000256" key="1">
    <source>
        <dbReference type="ARBA" id="ARBA00004196"/>
    </source>
</evidence>
<evidence type="ECO:0000256" key="2">
    <source>
        <dbReference type="ARBA" id="ARBA00009576"/>
    </source>
</evidence>
<protein>
    <recommendedName>
        <fullName evidence="7">Hydrophobin</fullName>
    </recommendedName>
</protein>
<evidence type="ECO:0000256" key="3">
    <source>
        <dbReference type="ARBA" id="ARBA00023157"/>
    </source>
</evidence>
<comment type="similarity">
    <text evidence="2">Belongs to the cerato-ulmin hydrophobin family.</text>
</comment>